<name>A0ACB8BEM4_9AGAM</name>
<keyword evidence="2" id="KW-1185">Reference proteome</keyword>
<dbReference type="Proteomes" id="UP000790709">
    <property type="component" value="Unassembled WGS sequence"/>
</dbReference>
<reference evidence="1" key="1">
    <citation type="journal article" date="2021" name="New Phytol.">
        <title>Evolutionary innovations through gain and loss of genes in the ectomycorrhizal Boletales.</title>
        <authorList>
            <person name="Wu G."/>
            <person name="Miyauchi S."/>
            <person name="Morin E."/>
            <person name="Kuo A."/>
            <person name="Drula E."/>
            <person name="Varga T."/>
            <person name="Kohler A."/>
            <person name="Feng B."/>
            <person name="Cao Y."/>
            <person name="Lipzen A."/>
            <person name="Daum C."/>
            <person name="Hundley H."/>
            <person name="Pangilinan J."/>
            <person name="Johnson J."/>
            <person name="Barry K."/>
            <person name="LaButti K."/>
            <person name="Ng V."/>
            <person name="Ahrendt S."/>
            <person name="Min B."/>
            <person name="Choi I.G."/>
            <person name="Park H."/>
            <person name="Plett J.M."/>
            <person name="Magnuson J."/>
            <person name="Spatafora J.W."/>
            <person name="Nagy L.G."/>
            <person name="Henrissat B."/>
            <person name="Grigoriev I.V."/>
            <person name="Yang Z.L."/>
            <person name="Xu J."/>
            <person name="Martin F.M."/>
        </authorList>
    </citation>
    <scope>NUCLEOTIDE SEQUENCE</scope>
    <source>
        <strain evidence="1">KUC20120723A-06</strain>
    </source>
</reference>
<proteinExistence type="predicted"/>
<evidence type="ECO:0000313" key="2">
    <source>
        <dbReference type="Proteomes" id="UP000790709"/>
    </source>
</evidence>
<sequence length="201" mass="21940">MQHPDISQLLVANSHWSERIRRYCPDFFLKSAGTPQAPKILWIGCADSRVPESVITDSAPGDIFVHRNIANQLLENDDNAHSALAFAVSENIGVQHVVVVGHSICGAAQHAVQCAALGQDPPTVTALDRWLAPLTRLAGELDLPPDNDKAVEILVEENVRVQVENVHKALGGSPVWVHGLVYDLRDGCLRDLGITKEPFPR</sequence>
<comment type="caution">
    <text evidence="1">The sequence shown here is derived from an EMBL/GenBank/DDBJ whole genome shotgun (WGS) entry which is preliminary data.</text>
</comment>
<organism evidence="1 2">
    <name type="scientific">Leucogyrophana mollusca</name>
    <dbReference type="NCBI Taxonomy" id="85980"/>
    <lineage>
        <taxon>Eukaryota</taxon>
        <taxon>Fungi</taxon>
        <taxon>Dikarya</taxon>
        <taxon>Basidiomycota</taxon>
        <taxon>Agaricomycotina</taxon>
        <taxon>Agaricomycetes</taxon>
        <taxon>Agaricomycetidae</taxon>
        <taxon>Boletales</taxon>
        <taxon>Boletales incertae sedis</taxon>
        <taxon>Leucogyrophana</taxon>
    </lineage>
</organism>
<accession>A0ACB8BEM4</accession>
<protein>
    <submittedName>
        <fullName evidence="1">Carbonic anhydrase</fullName>
    </submittedName>
</protein>
<evidence type="ECO:0000313" key="1">
    <source>
        <dbReference type="EMBL" id="KAH7923168.1"/>
    </source>
</evidence>
<dbReference type="EMBL" id="MU266460">
    <property type="protein sequence ID" value="KAH7923168.1"/>
    <property type="molecule type" value="Genomic_DNA"/>
</dbReference>
<gene>
    <name evidence="1" type="ORF">BV22DRAFT_1036627</name>
</gene>